<proteinExistence type="predicted"/>
<dbReference type="OrthoDB" id="773385at2"/>
<name>A0A5M3XHR6_9ACTN</name>
<comment type="caution">
    <text evidence="2">The sequence shown here is derived from an EMBL/GenBank/DDBJ whole genome shotgun (WGS) entry which is preliminary data.</text>
</comment>
<keyword evidence="3" id="KW-1185">Reference proteome</keyword>
<evidence type="ECO:0000313" key="3">
    <source>
        <dbReference type="Proteomes" id="UP000377595"/>
    </source>
</evidence>
<sequence length="139" mass="15006">MGLRRRMAASYVLVTAAAVLVVEAVLLGVYVPSLLGDSDLRNRLQSLASQDSKILSLTISRISADNPGLGIPGLLFLAQREAGPMVSLQGTRLDDQGIQIVSAWWPQPGQRPVTQLLYGMSGQPHRPGRGPIQRGHQMQ</sequence>
<organism evidence="2 3">
    <name type="scientific">Acrocarpospora pleiomorpha</name>
    <dbReference type="NCBI Taxonomy" id="90975"/>
    <lineage>
        <taxon>Bacteria</taxon>
        <taxon>Bacillati</taxon>
        <taxon>Actinomycetota</taxon>
        <taxon>Actinomycetes</taxon>
        <taxon>Streptosporangiales</taxon>
        <taxon>Streptosporangiaceae</taxon>
        <taxon>Acrocarpospora</taxon>
    </lineage>
</organism>
<dbReference type="AlphaFoldDB" id="A0A5M3XHR6"/>
<evidence type="ECO:0008006" key="4">
    <source>
        <dbReference type="Google" id="ProtNLM"/>
    </source>
</evidence>
<dbReference type="Proteomes" id="UP000377595">
    <property type="component" value="Unassembled WGS sequence"/>
</dbReference>
<feature type="region of interest" description="Disordered" evidence="1">
    <location>
        <begin position="119"/>
        <end position="139"/>
    </location>
</feature>
<reference evidence="2 3" key="1">
    <citation type="submission" date="2019-10" db="EMBL/GenBank/DDBJ databases">
        <title>Whole genome shotgun sequence of Acrocarpospora pleiomorpha NBRC 16267.</title>
        <authorList>
            <person name="Ichikawa N."/>
            <person name="Kimura A."/>
            <person name="Kitahashi Y."/>
            <person name="Komaki H."/>
            <person name="Oguchi A."/>
        </authorList>
    </citation>
    <scope>NUCLEOTIDE SEQUENCE [LARGE SCALE GENOMIC DNA]</scope>
    <source>
        <strain evidence="2 3">NBRC 16267</strain>
    </source>
</reference>
<gene>
    <name evidence="2" type="ORF">Aple_034060</name>
</gene>
<dbReference type="EMBL" id="BLAF01000017">
    <property type="protein sequence ID" value="GES20510.1"/>
    <property type="molecule type" value="Genomic_DNA"/>
</dbReference>
<protein>
    <recommendedName>
        <fullName evidence="4">Two-component sensor histidine kinase</fullName>
    </recommendedName>
</protein>
<accession>A0A5M3XHR6</accession>
<evidence type="ECO:0000313" key="2">
    <source>
        <dbReference type="EMBL" id="GES20510.1"/>
    </source>
</evidence>
<dbReference type="RefSeq" id="WP_155345556.1">
    <property type="nucleotide sequence ID" value="NZ_BAAAHM010000025.1"/>
</dbReference>
<evidence type="ECO:0000256" key="1">
    <source>
        <dbReference type="SAM" id="MobiDB-lite"/>
    </source>
</evidence>